<protein>
    <recommendedName>
        <fullName evidence="3">Integrase</fullName>
    </recommendedName>
</protein>
<dbReference type="RefSeq" id="WP_372564308.1">
    <property type="nucleotide sequence ID" value="NZ_JBGOSP010000013.1"/>
</dbReference>
<proteinExistence type="predicted"/>
<name>A0ABV4SNU6_9ACTN</name>
<gene>
    <name evidence="1" type="ORF">ACEG43_25675</name>
</gene>
<dbReference type="Proteomes" id="UP001571476">
    <property type="component" value="Unassembled WGS sequence"/>
</dbReference>
<evidence type="ECO:0000313" key="2">
    <source>
        <dbReference type="Proteomes" id="UP001571476"/>
    </source>
</evidence>
<accession>A0ABV4SNU6</accession>
<dbReference type="EMBL" id="JBGOSP010000013">
    <property type="protein sequence ID" value="MFA3839522.1"/>
    <property type="molecule type" value="Genomic_DNA"/>
</dbReference>
<comment type="caution">
    <text evidence="1">The sequence shown here is derived from an EMBL/GenBank/DDBJ whole genome shotgun (WGS) entry which is preliminary data.</text>
</comment>
<reference evidence="1 2" key="1">
    <citation type="submission" date="2024-08" db="EMBL/GenBank/DDBJ databases">
        <title>Genome sequence of Streptomyces aureus CACIA-1.46HGO.</title>
        <authorList>
            <person name="Evangelista-Martinez Z."/>
        </authorList>
    </citation>
    <scope>NUCLEOTIDE SEQUENCE [LARGE SCALE GENOMIC DNA]</scope>
    <source>
        <strain evidence="1 2">CACIA-1.46HGO</strain>
    </source>
</reference>
<organism evidence="1 2">
    <name type="scientific">Streptomyces aureus</name>
    <dbReference type="NCBI Taxonomy" id="193461"/>
    <lineage>
        <taxon>Bacteria</taxon>
        <taxon>Bacillati</taxon>
        <taxon>Actinomycetota</taxon>
        <taxon>Actinomycetes</taxon>
        <taxon>Kitasatosporales</taxon>
        <taxon>Streptomycetaceae</taxon>
        <taxon>Streptomyces</taxon>
    </lineage>
</organism>
<keyword evidence="2" id="KW-1185">Reference proteome</keyword>
<evidence type="ECO:0000313" key="1">
    <source>
        <dbReference type="EMBL" id="MFA3839522.1"/>
    </source>
</evidence>
<sequence>MPSILALQGFAERRVGSVQREYTEWILILNGRYLHAVLDTYTDQSASADC</sequence>
<evidence type="ECO:0008006" key="3">
    <source>
        <dbReference type="Google" id="ProtNLM"/>
    </source>
</evidence>